<sequence>MLTAFPPLKQAGEGLMSSPESAISKEFLQTSGYGAYSAATICGCNTRKYHGLLAAPAMPDSDEMHVLLSSLDEKVLSEDTAWRLSTHRYTGVYYPEGYRYITAFSASPFPSWIYEFGNAVLKKELLFDGQTNTLLIRYTLLDAPAEVTLCLLPMLAFRNVHALTRHNEQVNQQIIPLENGIAVQPYECYSTLYLQLSGPVTFTHTPDWYYHYEYEEEAQRGYDFHEDLYTPGYFELSLLPGQSIIFGAGLEGTDPAGYDTAFNTQVIEKKKPHTMEDHLKNAAAQFIIHKGDTACIKAGYYWFGTWGRDTCISLPGLTLLTDNAPAFIQVLNTLLSGLKDGLLPNTDSGGHIMYNTADASLWLIWALQQYVHYGYESPEEVWHTYHRELTSILQHYSKGTHYDIKMDVDGLLNAGRTGDALTWMDAVVDGGPVTPRNGKAVELNALWYNAICFCLELAYEAGDSSFEEEWGPYPPLIRTSFTHCFWDYEKRYLADHVQDGFKDWSIRPNQLFAVSLYYSPLTAHQQAEVMEKVVSELLTSRGLRTLSTSDPRYHGHYGGNQQVRDIAYHQGTVWPWLLAHFTTACLRVFRDAALPMLEELYAGMEPVLEEGCLHTIPEVFDGDYPHNGGGAVAQAWSVAELIRMKNIIHTYKTKPVPAA</sequence>
<dbReference type="EMBL" id="FOBB01000002">
    <property type="protein sequence ID" value="SEL40416.1"/>
    <property type="molecule type" value="Genomic_DNA"/>
</dbReference>
<dbReference type="PANTHER" id="PTHR10569:SF2">
    <property type="entry name" value="GLYCOGEN DEBRANCHING ENZYME"/>
    <property type="match status" value="1"/>
</dbReference>
<protein>
    <submittedName>
        <fullName evidence="3">Glycogen debranching enzyme, putative</fullName>
    </submittedName>
</protein>
<accession>A0A1H7PXV9</accession>
<dbReference type="GO" id="GO:0004135">
    <property type="term" value="F:amylo-alpha-1,6-glucosidase activity"/>
    <property type="evidence" value="ECO:0007669"/>
    <property type="project" value="InterPro"/>
</dbReference>
<dbReference type="OrthoDB" id="9761875at2"/>
<evidence type="ECO:0000313" key="3">
    <source>
        <dbReference type="EMBL" id="SEL40416.1"/>
    </source>
</evidence>
<name>A0A1H7PXV9_9BACT</name>
<dbReference type="GO" id="GO:0005980">
    <property type="term" value="P:glycogen catabolic process"/>
    <property type="evidence" value="ECO:0007669"/>
    <property type="project" value="InterPro"/>
</dbReference>
<dbReference type="RefSeq" id="WP_089909019.1">
    <property type="nucleotide sequence ID" value="NZ_FOBB01000002.1"/>
</dbReference>
<feature type="domain" description="Glycogen debranching enzyme C-terminal" evidence="1">
    <location>
        <begin position="283"/>
        <end position="643"/>
    </location>
</feature>
<organism evidence="3 4">
    <name type="scientific">Chitinophaga rupis</name>
    <dbReference type="NCBI Taxonomy" id="573321"/>
    <lineage>
        <taxon>Bacteria</taxon>
        <taxon>Pseudomonadati</taxon>
        <taxon>Bacteroidota</taxon>
        <taxon>Chitinophagia</taxon>
        <taxon>Chitinophagales</taxon>
        <taxon>Chitinophagaceae</taxon>
        <taxon>Chitinophaga</taxon>
    </lineage>
</organism>
<dbReference type="NCBIfam" id="TIGR01561">
    <property type="entry name" value="gde_arch"/>
    <property type="match status" value="1"/>
</dbReference>
<proteinExistence type="predicted"/>
<dbReference type="InterPro" id="IPR012341">
    <property type="entry name" value="6hp_glycosidase-like_sf"/>
</dbReference>
<evidence type="ECO:0000313" key="4">
    <source>
        <dbReference type="Proteomes" id="UP000198984"/>
    </source>
</evidence>
<dbReference type="InterPro" id="IPR010401">
    <property type="entry name" value="AGL/Gdb1"/>
</dbReference>
<evidence type="ECO:0000259" key="1">
    <source>
        <dbReference type="Pfam" id="PF06202"/>
    </source>
</evidence>
<dbReference type="PANTHER" id="PTHR10569">
    <property type="entry name" value="GLYCOGEN DEBRANCHING ENZYME"/>
    <property type="match status" value="1"/>
</dbReference>
<dbReference type="InterPro" id="IPR006451">
    <property type="entry name" value="Glycogen_debranch_arc"/>
</dbReference>
<dbReference type="Gene3D" id="1.50.10.10">
    <property type="match status" value="1"/>
</dbReference>
<gene>
    <name evidence="3" type="ORF">SAMN04488505_102195</name>
</gene>
<feature type="domain" description="Glycogen debranching enzyme bacterial and archaeal type N-terminal" evidence="2">
    <location>
        <begin position="25"/>
        <end position="244"/>
    </location>
</feature>
<dbReference type="InterPro" id="IPR032790">
    <property type="entry name" value="GDE_C"/>
</dbReference>
<dbReference type="InterPro" id="IPR008928">
    <property type="entry name" value="6-hairpin_glycosidase_sf"/>
</dbReference>
<dbReference type="SUPFAM" id="SSF48208">
    <property type="entry name" value="Six-hairpin glycosidases"/>
    <property type="match status" value="1"/>
</dbReference>
<dbReference type="Proteomes" id="UP000198984">
    <property type="component" value="Unassembled WGS sequence"/>
</dbReference>
<dbReference type="STRING" id="573321.SAMN04488505_102195"/>
<keyword evidence="4" id="KW-1185">Reference proteome</keyword>
<dbReference type="InterPro" id="IPR024742">
    <property type="entry name" value="Glycogen_debranch_N"/>
</dbReference>
<dbReference type="AlphaFoldDB" id="A0A1H7PXV9"/>
<evidence type="ECO:0000259" key="2">
    <source>
        <dbReference type="Pfam" id="PF12439"/>
    </source>
</evidence>
<dbReference type="Pfam" id="PF06202">
    <property type="entry name" value="GDE_C"/>
    <property type="match status" value="1"/>
</dbReference>
<reference evidence="3 4" key="1">
    <citation type="submission" date="2016-10" db="EMBL/GenBank/DDBJ databases">
        <authorList>
            <person name="de Groot N.N."/>
        </authorList>
    </citation>
    <scope>NUCLEOTIDE SEQUENCE [LARGE SCALE GENOMIC DNA]</scope>
    <source>
        <strain evidence="3 4">DSM 21039</strain>
    </source>
</reference>
<dbReference type="GO" id="GO:0004134">
    <property type="term" value="F:4-alpha-glucanotransferase activity"/>
    <property type="evidence" value="ECO:0007669"/>
    <property type="project" value="InterPro"/>
</dbReference>
<dbReference type="Pfam" id="PF12439">
    <property type="entry name" value="GDE_N"/>
    <property type="match status" value="1"/>
</dbReference>